<dbReference type="EMBL" id="LFBV01000005">
    <property type="protein sequence ID" value="OKH93176.1"/>
    <property type="molecule type" value="Genomic_DNA"/>
</dbReference>
<dbReference type="STRING" id="1048205.AB852_20205"/>
<feature type="transmembrane region" description="Helical" evidence="1">
    <location>
        <begin position="30"/>
        <end position="51"/>
    </location>
</feature>
<organism evidence="3 4">
    <name type="scientific">Streptomyces uncialis</name>
    <dbReference type="NCBI Taxonomy" id="1048205"/>
    <lineage>
        <taxon>Bacteria</taxon>
        <taxon>Bacillati</taxon>
        <taxon>Actinomycetota</taxon>
        <taxon>Actinomycetes</taxon>
        <taxon>Kitasatosporales</taxon>
        <taxon>Streptomycetaceae</taxon>
        <taxon>Streptomyces</taxon>
    </lineage>
</organism>
<evidence type="ECO:0000313" key="4">
    <source>
        <dbReference type="Proteomes" id="UP000186455"/>
    </source>
</evidence>
<evidence type="ECO:0000259" key="2">
    <source>
        <dbReference type="Pfam" id="PF19803"/>
    </source>
</evidence>
<feature type="transmembrane region" description="Helical" evidence="1">
    <location>
        <begin position="76"/>
        <end position="97"/>
    </location>
</feature>
<accession>A0A1Q4V5Q8</accession>
<dbReference type="AlphaFoldDB" id="A0A1Q4V5Q8"/>
<dbReference type="InterPro" id="IPR046253">
    <property type="entry name" value="DUF6286"/>
</dbReference>
<dbReference type="Proteomes" id="UP000186455">
    <property type="component" value="Unassembled WGS sequence"/>
</dbReference>
<keyword evidence="4" id="KW-1185">Reference proteome</keyword>
<feature type="domain" description="DUF6286" evidence="2">
    <location>
        <begin position="87"/>
        <end position="191"/>
    </location>
</feature>
<evidence type="ECO:0000256" key="1">
    <source>
        <dbReference type="SAM" id="Phobius"/>
    </source>
</evidence>
<keyword evidence="1" id="KW-1133">Transmembrane helix</keyword>
<protein>
    <submittedName>
        <fullName evidence="3">Membrane protein</fullName>
    </submittedName>
</protein>
<evidence type="ECO:0000313" key="3">
    <source>
        <dbReference type="EMBL" id="OKH93176.1"/>
    </source>
</evidence>
<keyword evidence="1" id="KW-0812">Transmembrane</keyword>
<proteinExistence type="predicted"/>
<comment type="caution">
    <text evidence="3">The sequence shown here is derived from an EMBL/GenBank/DDBJ whole genome shotgun (WGS) entry which is preliminary data.</text>
</comment>
<sequence>MSVLDPSGDDSAYPASSAPRRFWSPRRVPAGIVAALLVVAAGLLLYDIAAVRAGRPAMHWRQVLGRELAERPLDDVWVLVGAGVAAALGLLLLVLALTPGRRALLPMLGADDAMRVALDRRAAAMVLRDRAAEVSGVQSVRVRVKRRKARVRAVSHFRPLDDVHTDLDSALADGVRELGLARPPSLDIRVRRPGKKG</sequence>
<name>A0A1Q4V5Q8_9ACTN</name>
<keyword evidence="1" id="KW-0472">Membrane</keyword>
<gene>
    <name evidence="3" type="ORF">AB852_20205</name>
</gene>
<reference evidence="3 4" key="1">
    <citation type="submission" date="2015-06" db="EMBL/GenBank/DDBJ databases">
        <title>Cloning and characterization of the uncialamcin biosynthetic gene cluster.</title>
        <authorList>
            <person name="Yan X."/>
            <person name="Huang T."/>
            <person name="Ge H."/>
            <person name="Shen B."/>
        </authorList>
    </citation>
    <scope>NUCLEOTIDE SEQUENCE [LARGE SCALE GENOMIC DNA]</scope>
    <source>
        <strain evidence="3 4">DCA2648</strain>
    </source>
</reference>
<dbReference type="Pfam" id="PF19803">
    <property type="entry name" value="DUF6286"/>
    <property type="match status" value="1"/>
</dbReference>